<organism evidence="1 2">
    <name type="scientific">Rickettsia felis (strain ATCC VR-1525 / URRWXCal2)</name>
    <name type="common">Rickettsia azadi</name>
    <dbReference type="NCBI Taxonomy" id="315456"/>
    <lineage>
        <taxon>Bacteria</taxon>
        <taxon>Pseudomonadati</taxon>
        <taxon>Pseudomonadota</taxon>
        <taxon>Alphaproteobacteria</taxon>
        <taxon>Rickettsiales</taxon>
        <taxon>Rickettsiaceae</taxon>
        <taxon>Rickettsieae</taxon>
        <taxon>Rickettsia</taxon>
        <taxon>spotted fever group</taxon>
    </lineage>
</organism>
<dbReference type="AlphaFoldDB" id="Q4ULL0"/>
<dbReference type="STRING" id="315456.RF_0712"/>
<evidence type="ECO:0000313" key="1">
    <source>
        <dbReference type="EMBL" id="AAY61563.1"/>
    </source>
</evidence>
<dbReference type="eggNOG" id="COG1357">
    <property type="taxonomic scope" value="Bacteria"/>
</dbReference>
<proteinExistence type="predicted"/>
<keyword evidence="2" id="KW-1185">Reference proteome</keyword>
<protein>
    <recommendedName>
        <fullName evidence="3">tRNA delta(2)-isopentenylpyrophosphate transferase</fullName>
    </recommendedName>
</protein>
<evidence type="ECO:0000313" key="2">
    <source>
        <dbReference type="Proteomes" id="UP000008548"/>
    </source>
</evidence>
<sequence length="418" mass="47426">MQTRHLQALFMTSHLQRKKILPVSIGALLKGAKFALTNPVNSYNLVKLASSSDIYLDSNFQKSVLEKSEIWDFLKKHADDLPKIGQILAKAGFREFQEGSFLDQKGLTTLKECFKNDTVLKSIKEIAIELKQDVPDYNKVTSKTLEMLSTDKNFLKFFNEKGKDIADYIRTGATEILPSDYIKAFDDILQKPQGKDTYAKVIKIFNEHPEFKQELAENINNPTALKRFNKLSPEKQIIIEGFLIETKEQAKPFLKEYFESYKVDPSIVDTIPTLLNKMPETKEIFDTLNAPNQGVMVALEKSLEMVAGDDKLKSFFADNKTVLPDIASAIIENTPNIQSMTKEYNFDKQMLSIVGEVMSKPEIAHAIITDINKGNYMNVTSRVINAFNEPSFKLKDILVEQSKEGLFDNLIKGVLEQD</sequence>
<accession>Q4ULL0</accession>
<dbReference type="HOGENOM" id="CLU_657009_0_0_5"/>
<evidence type="ECO:0008006" key="3">
    <source>
        <dbReference type="Google" id="ProtNLM"/>
    </source>
</evidence>
<dbReference type="Proteomes" id="UP000008548">
    <property type="component" value="Chromosome"/>
</dbReference>
<reference evidence="1 2" key="1">
    <citation type="journal article" date="2005" name="PLoS Biol.">
        <title>The genome sequence of Rickettsia felis identifies the first putative conjugative plasmid in an obligate intracellular parasite.</title>
        <authorList>
            <person name="Ogata H."/>
            <person name="Renesto P."/>
            <person name="Audic S."/>
            <person name="Robert C."/>
            <person name="Blanc G."/>
            <person name="Fournier P.E."/>
            <person name="Parinello H."/>
            <person name="Claverie J.M."/>
            <person name="Raoult D."/>
        </authorList>
    </citation>
    <scope>NUCLEOTIDE SEQUENCE [LARGE SCALE GENOMIC DNA]</scope>
    <source>
        <strain evidence="2">ATCC VR-1525 / URRWXCal2</strain>
    </source>
</reference>
<dbReference type="KEGG" id="rfe:RF_0712"/>
<name>Q4ULL0_RICFE</name>
<gene>
    <name evidence="1" type="ordered locus">RF_0712</name>
</gene>
<dbReference type="EMBL" id="CP000053">
    <property type="protein sequence ID" value="AAY61563.1"/>
    <property type="molecule type" value="Genomic_DNA"/>
</dbReference>